<accession>A0A0D3GQJ2</accession>
<name>A0A0D3GQJ2_9ORYZ</name>
<evidence type="ECO:0000313" key="2">
    <source>
        <dbReference type="EnsemblPlants" id="OBART07G13040.1"/>
    </source>
</evidence>
<sequence length="75" mass="8601">MRASAGRTEEKKKREENLRSRRRRRSASAAAASFRWPTGLPRTHATTEQKRTRSDIGSAHLQRCMQFAVAEMSQL</sequence>
<dbReference type="AlphaFoldDB" id="A0A0D3GQJ2"/>
<dbReference type="HOGENOM" id="CLU_2780290_0_0_1"/>
<keyword evidence="3" id="KW-1185">Reference proteome</keyword>
<dbReference type="PaxDb" id="65489-OBART07G13040.1"/>
<dbReference type="Gramene" id="OBART07G13040.1">
    <property type="protein sequence ID" value="OBART07G13040.1"/>
    <property type="gene ID" value="OBART07G13040"/>
</dbReference>
<reference evidence="2" key="2">
    <citation type="submission" date="2015-03" db="UniProtKB">
        <authorList>
            <consortium name="EnsemblPlants"/>
        </authorList>
    </citation>
    <scope>IDENTIFICATION</scope>
</reference>
<feature type="compositionally biased region" description="Basic and acidic residues" evidence="1">
    <location>
        <begin position="7"/>
        <end position="19"/>
    </location>
</feature>
<dbReference type="Proteomes" id="UP000026960">
    <property type="component" value="Chromosome 7"/>
</dbReference>
<dbReference type="EnsemblPlants" id="OBART07G13040.1">
    <property type="protein sequence ID" value="OBART07G13040.1"/>
    <property type="gene ID" value="OBART07G13040"/>
</dbReference>
<feature type="compositionally biased region" description="Basic and acidic residues" evidence="1">
    <location>
        <begin position="45"/>
        <end position="54"/>
    </location>
</feature>
<evidence type="ECO:0000313" key="3">
    <source>
        <dbReference type="Proteomes" id="UP000026960"/>
    </source>
</evidence>
<feature type="region of interest" description="Disordered" evidence="1">
    <location>
        <begin position="1"/>
        <end position="57"/>
    </location>
</feature>
<evidence type="ECO:0000256" key="1">
    <source>
        <dbReference type="SAM" id="MobiDB-lite"/>
    </source>
</evidence>
<reference evidence="2" key="1">
    <citation type="journal article" date="2009" name="Rice">
        <title>De Novo Next Generation Sequencing of Plant Genomes.</title>
        <authorList>
            <person name="Rounsley S."/>
            <person name="Marri P.R."/>
            <person name="Yu Y."/>
            <person name="He R."/>
            <person name="Sisneros N."/>
            <person name="Goicoechea J.L."/>
            <person name="Lee S.J."/>
            <person name="Angelova A."/>
            <person name="Kudrna D."/>
            <person name="Luo M."/>
            <person name="Affourtit J."/>
            <person name="Desany B."/>
            <person name="Knight J."/>
            <person name="Niazi F."/>
            <person name="Egholm M."/>
            <person name="Wing R.A."/>
        </authorList>
    </citation>
    <scope>NUCLEOTIDE SEQUENCE [LARGE SCALE GENOMIC DNA]</scope>
    <source>
        <strain evidence="2">cv. IRGC 105608</strain>
    </source>
</reference>
<organism evidence="2">
    <name type="scientific">Oryza barthii</name>
    <dbReference type="NCBI Taxonomy" id="65489"/>
    <lineage>
        <taxon>Eukaryota</taxon>
        <taxon>Viridiplantae</taxon>
        <taxon>Streptophyta</taxon>
        <taxon>Embryophyta</taxon>
        <taxon>Tracheophyta</taxon>
        <taxon>Spermatophyta</taxon>
        <taxon>Magnoliopsida</taxon>
        <taxon>Liliopsida</taxon>
        <taxon>Poales</taxon>
        <taxon>Poaceae</taxon>
        <taxon>BOP clade</taxon>
        <taxon>Oryzoideae</taxon>
        <taxon>Oryzeae</taxon>
        <taxon>Oryzinae</taxon>
        <taxon>Oryza</taxon>
    </lineage>
</organism>
<protein>
    <submittedName>
        <fullName evidence="2">Uncharacterized protein</fullName>
    </submittedName>
</protein>
<proteinExistence type="predicted"/>